<keyword evidence="10" id="KW-1185">Reference proteome</keyword>
<dbReference type="PANTHER" id="PTHR14950">
    <property type="entry name" value="DICER-RELATED"/>
    <property type="match status" value="1"/>
</dbReference>
<dbReference type="GO" id="GO:0003723">
    <property type="term" value="F:RNA binding"/>
    <property type="evidence" value="ECO:0007669"/>
    <property type="project" value="UniProtKB-KW"/>
</dbReference>
<keyword evidence="7" id="KW-0460">Magnesium</keyword>
<protein>
    <submittedName>
        <fullName evidence="11">Endoribonuclease Dicer homolog 1-like isoform X1</fullName>
    </submittedName>
</protein>
<keyword evidence="8" id="KW-0694">RNA-binding</keyword>
<dbReference type="eggNOG" id="KOG0701">
    <property type="taxonomic scope" value="Eukaryota"/>
</dbReference>
<dbReference type="Pfam" id="PF00035">
    <property type="entry name" value="dsrm"/>
    <property type="match status" value="1"/>
</dbReference>
<dbReference type="Pfam" id="PF00636">
    <property type="entry name" value="Ribonuclease_3"/>
    <property type="match status" value="2"/>
</dbReference>
<evidence type="ECO:0000256" key="6">
    <source>
        <dbReference type="ARBA" id="ARBA00022801"/>
    </source>
</evidence>
<evidence type="ECO:0000256" key="4">
    <source>
        <dbReference type="ARBA" id="ARBA00022723"/>
    </source>
</evidence>
<dbReference type="STRING" id="4096.A0A1U7YJA7"/>
<dbReference type="SMART" id="SM00358">
    <property type="entry name" value="DSRM"/>
    <property type="match status" value="2"/>
</dbReference>
<evidence type="ECO:0000256" key="2">
    <source>
        <dbReference type="ARBA" id="ARBA00001946"/>
    </source>
</evidence>
<evidence type="ECO:0000256" key="1">
    <source>
        <dbReference type="ARBA" id="ARBA00001936"/>
    </source>
</evidence>
<organism evidence="10 11">
    <name type="scientific">Nicotiana sylvestris</name>
    <name type="common">Wood tobacco</name>
    <name type="synonym">South American tobacco</name>
    <dbReference type="NCBI Taxonomy" id="4096"/>
    <lineage>
        <taxon>Eukaryota</taxon>
        <taxon>Viridiplantae</taxon>
        <taxon>Streptophyta</taxon>
        <taxon>Embryophyta</taxon>
        <taxon>Tracheophyta</taxon>
        <taxon>Spermatophyta</taxon>
        <taxon>Magnoliopsida</taxon>
        <taxon>eudicotyledons</taxon>
        <taxon>Gunneridae</taxon>
        <taxon>Pentapetalae</taxon>
        <taxon>asterids</taxon>
        <taxon>lamiids</taxon>
        <taxon>Solanales</taxon>
        <taxon>Solanaceae</taxon>
        <taxon>Nicotianoideae</taxon>
        <taxon>Nicotianeae</taxon>
        <taxon>Nicotiana</taxon>
    </lineage>
</organism>
<dbReference type="GO" id="GO:0006364">
    <property type="term" value="P:rRNA processing"/>
    <property type="evidence" value="ECO:0007669"/>
    <property type="project" value="InterPro"/>
</dbReference>
<evidence type="ECO:0000256" key="5">
    <source>
        <dbReference type="ARBA" id="ARBA00022759"/>
    </source>
</evidence>
<dbReference type="Proteomes" id="UP000189701">
    <property type="component" value="Unplaced"/>
</dbReference>
<evidence type="ECO:0000256" key="8">
    <source>
        <dbReference type="ARBA" id="ARBA00022884"/>
    </source>
</evidence>
<evidence type="ECO:0000313" key="10">
    <source>
        <dbReference type="Proteomes" id="UP000189701"/>
    </source>
</evidence>
<feature type="domain" description="RNase III" evidence="9">
    <location>
        <begin position="44"/>
        <end position="185"/>
    </location>
</feature>
<keyword evidence="6" id="KW-0378">Hydrolase</keyword>
<dbReference type="GO" id="GO:0005634">
    <property type="term" value="C:nucleus"/>
    <property type="evidence" value="ECO:0007669"/>
    <property type="project" value="TreeGrafter"/>
</dbReference>
<dbReference type="GO" id="GO:0030422">
    <property type="term" value="P:siRNA processing"/>
    <property type="evidence" value="ECO:0007669"/>
    <property type="project" value="TreeGrafter"/>
</dbReference>
<comment type="cofactor">
    <cofactor evidence="1">
        <name>Mn(2+)</name>
        <dbReference type="ChEBI" id="CHEBI:29035"/>
    </cofactor>
</comment>
<evidence type="ECO:0000256" key="3">
    <source>
        <dbReference type="ARBA" id="ARBA00022722"/>
    </source>
</evidence>
<dbReference type="SMART" id="SM00535">
    <property type="entry name" value="RIBOc"/>
    <property type="match status" value="2"/>
</dbReference>
<dbReference type="InterPro" id="IPR011907">
    <property type="entry name" value="RNase_III"/>
</dbReference>
<evidence type="ECO:0000256" key="7">
    <source>
        <dbReference type="ARBA" id="ARBA00022842"/>
    </source>
</evidence>
<dbReference type="KEGG" id="nsy:104247687"/>
<sequence length="566" mass="64315">MENPKQEENLVSLYTSSSENLHLTEEMNQITQNNETHIVLERSVEEVEKIIAYKFKNPNLLERAFTHSSFEENCASYERLEFMGDAALNLLIATEHFLNYPDLPPGKLTRLRATNVDTEKLARVAIKYNLHDYLRHNKPLLKGQVEEFRDAIMEYPLHSTGLVDAPKVLADIVESLIGAIYIDGNFSMNIIWQVVKNLLQPLITPEKLEIHPVTKIIELCQKNGLKVKFVDSWEETGEVEVHVDGKLVGKGKFNGKKLVAINRAAHNGYLQVVKNLSVKKTTHDYPCDENLVSLYTSSSEMNQITLNDETHIVPERSVEEVEKIIAYKFKNPNLLQQAFTHSSFEENCASYERLEYVGDAVLNLLIATAHYLDYPDLPPGKLTRLRAANVDTEKLARVAIKYNLHDYLRHKKPLLKGQVEGFRNAIMEYPLHSTGLIDPPKVLADIVESLIGAIYIDCNFSMDTTWKVVKNFLRPLITLEKLEIHPVTKINELCQKNGLKVEFVDSWGETGEVEVHVNGKIVGKGKFSGKKIIAQNRAAHNAYYQVVTNLSKEKTTDDYPCDETQS</sequence>
<dbReference type="PROSITE" id="PS00517">
    <property type="entry name" value="RNASE_3_1"/>
    <property type="match status" value="1"/>
</dbReference>
<evidence type="ECO:0000313" key="11">
    <source>
        <dbReference type="RefSeq" id="XP_009802061.1"/>
    </source>
</evidence>
<dbReference type="OrthoDB" id="416741at2759"/>
<dbReference type="PANTHER" id="PTHR14950:SF54">
    <property type="entry name" value="RNASE II-LIKE 1"/>
    <property type="match status" value="1"/>
</dbReference>
<proteinExistence type="inferred from homology"/>
<feature type="domain" description="RNase III" evidence="9">
    <location>
        <begin position="318"/>
        <end position="459"/>
    </location>
</feature>
<dbReference type="Gene3D" id="3.30.160.20">
    <property type="match status" value="1"/>
</dbReference>
<name>A0A1U7YJA7_NICSY</name>
<keyword evidence="3" id="KW-0540">Nuclease</keyword>
<dbReference type="GO" id="GO:0005737">
    <property type="term" value="C:cytoplasm"/>
    <property type="evidence" value="ECO:0007669"/>
    <property type="project" value="TreeGrafter"/>
</dbReference>
<dbReference type="FunFam" id="1.10.1520.10:FF:000004">
    <property type="entry name" value="Endoribonuclease dicer-like 1"/>
    <property type="match status" value="2"/>
</dbReference>
<keyword evidence="4" id="KW-0479">Metal-binding</keyword>
<dbReference type="CDD" id="cd00593">
    <property type="entry name" value="RIBOc"/>
    <property type="match status" value="2"/>
</dbReference>
<evidence type="ECO:0000259" key="9">
    <source>
        <dbReference type="PROSITE" id="PS50142"/>
    </source>
</evidence>
<reference evidence="11" key="2">
    <citation type="submission" date="2025-08" db="UniProtKB">
        <authorList>
            <consortium name="RefSeq"/>
        </authorList>
    </citation>
    <scope>IDENTIFICATION</scope>
    <source>
        <tissue evidence="11">Leaf</tissue>
    </source>
</reference>
<dbReference type="PROSITE" id="PS50142">
    <property type="entry name" value="RNASE_3_2"/>
    <property type="match status" value="2"/>
</dbReference>
<dbReference type="InterPro" id="IPR000999">
    <property type="entry name" value="RNase_III_dom"/>
</dbReference>
<keyword evidence="5" id="KW-0255">Endonuclease</keyword>
<dbReference type="SUPFAM" id="SSF69065">
    <property type="entry name" value="RNase III domain-like"/>
    <property type="match status" value="2"/>
</dbReference>
<dbReference type="GO" id="GO:0004525">
    <property type="term" value="F:ribonuclease III activity"/>
    <property type="evidence" value="ECO:0007669"/>
    <property type="project" value="InterPro"/>
</dbReference>
<gene>
    <name evidence="11" type="primary">LOC104247687</name>
</gene>
<dbReference type="HAMAP" id="MF_00104">
    <property type="entry name" value="RNase_III"/>
    <property type="match status" value="1"/>
</dbReference>
<dbReference type="AlphaFoldDB" id="A0A1U7YJA7"/>
<dbReference type="SUPFAM" id="SSF54768">
    <property type="entry name" value="dsRNA-binding domain-like"/>
    <property type="match status" value="2"/>
</dbReference>
<dbReference type="GO" id="GO:0046872">
    <property type="term" value="F:metal ion binding"/>
    <property type="evidence" value="ECO:0007669"/>
    <property type="project" value="UniProtKB-KW"/>
</dbReference>
<dbReference type="GeneID" id="104247687"/>
<dbReference type="RefSeq" id="XP_009802061.1">
    <property type="nucleotide sequence ID" value="XM_009803759.1"/>
</dbReference>
<comment type="cofactor">
    <cofactor evidence="2">
        <name>Mg(2+)</name>
        <dbReference type="ChEBI" id="CHEBI:18420"/>
    </cofactor>
</comment>
<accession>A0A1U7YJA7</accession>
<reference evidence="10" key="1">
    <citation type="journal article" date="2013" name="Genome Biol.">
        <title>Reference genomes and transcriptomes of Nicotiana sylvestris and Nicotiana tomentosiformis.</title>
        <authorList>
            <person name="Sierro N."/>
            <person name="Battey J.N."/>
            <person name="Ouadi S."/>
            <person name="Bovet L."/>
            <person name="Goepfert S."/>
            <person name="Bakaher N."/>
            <person name="Peitsch M.C."/>
            <person name="Ivanov N.V."/>
        </authorList>
    </citation>
    <scope>NUCLEOTIDE SEQUENCE [LARGE SCALE GENOMIC DNA]</scope>
</reference>
<dbReference type="InterPro" id="IPR036389">
    <property type="entry name" value="RNase_III_sf"/>
</dbReference>
<dbReference type="SMR" id="A0A1U7YJA7"/>
<dbReference type="Gene3D" id="1.10.1520.10">
    <property type="entry name" value="Ribonuclease III domain"/>
    <property type="match status" value="2"/>
</dbReference>
<dbReference type="InterPro" id="IPR014720">
    <property type="entry name" value="dsRBD_dom"/>
</dbReference>